<dbReference type="RefSeq" id="WP_179750271.1">
    <property type="nucleotide sequence ID" value="NZ_JACCBU010000001.1"/>
</dbReference>
<dbReference type="PANTHER" id="PTHR30061">
    <property type="entry name" value="MALTOSE-BINDING PERIPLASMIC PROTEIN"/>
    <property type="match status" value="1"/>
</dbReference>
<comment type="caution">
    <text evidence="4">The sequence shown here is derived from an EMBL/GenBank/DDBJ whole genome shotgun (WGS) entry which is preliminary data.</text>
</comment>
<gene>
    <name evidence="4" type="ORF">BKA15_001979</name>
</gene>
<comment type="similarity">
    <text evidence="1">Belongs to the bacterial solute-binding protein 1 family.</text>
</comment>
<dbReference type="GO" id="GO:0055052">
    <property type="term" value="C:ATP-binding cassette (ABC) transporter complex, substrate-binding subunit-containing"/>
    <property type="evidence" value="ECO:0007669"/>
    <property type="project" value="TreeGrafter"/>
</dbReference>
<dbReference type="InterPro" id="IPR006311">
    <property type="entry name" value="TAT_signal"/>
</dbReference>
<dbReference type="PANTHER" id="PTHR30061:SF50">
    <property type="entry name" value="MALTOSE_MALTODEXTRIN-BINDING PERIPLASMIC PROTEIN"/>
    <property type="match status" value="1"/>
</dbReference>
<dbReference type="InterPro" id="IPR006059">
    <property type="entry name" value="SBP"/>
</dbReference>
<dbReference type="Proteomes" id="UP000569914">
    <property type="component" value="Unassembled WGS sequence"/>
</dbReference>
<keyword evidence="4" id="KW-0762">Sugar transport</keyword>
<dbReference type="AlphaFoldDB" id="A0A7Y9LBH3"/>
<keyword evidence="3" id="KW-0732">Signal</keyword>
<dbReference type="GO" id="GO:0015768">
    <property type="term" value="P:maltose transport"/>
    <property type="evidence" value="ECO:0007669"/>
    <property type="project" value="TreeGrafter"/>
</dbReference>
<dbReference type="GO" id="GO:1901982">
    <property type="term" value="F:maltose binding"/>
    <property type="evidence" value="ECO:0007669"/>
    <property type="project" value="TreeGrafter"/>
</dbReference>
<proteinExistence type="inferred from homology"/>
<reference evidence="4 5" key="1">
    <citation type="submission" date="2020-07" db="EMBL/GenBank/DDBJ databases">
        <title>Sequencing the genomes of 1000 actinobacteria strains.</title>
        <authorList>
            <person name="Klenk H.-P."/>
        </authorList>
    </citation>
    <scope>NUCLEOTIDE SEQUENCE [LARGE SCALE GENOMIC DNA]</scope>
    <source>
        <strain evidence="4 5">DSM 22083</strain>
    </source>
</reference>
<evidence type="ECO:0000256" key="1">
    <source>
        <dbReference type="ARBA" id="ARBA00008520"/>
    </source>
</evidence>
<dbReference type="CDD" id="cd14748">
    <property type="entry name" value="PBP2_UgpB"/>
    <property type="match status" value="1"/>
</dbReference>
<evidence type="ECO:0000256" key="2">
    <source>
        <dbReference type="ARBA" id="ARBA00022448"/>
    </source>
</evidence>
<dbReference type="EMBL" id="JACCBU010000001">
    <property type="protein sequence ID" value="NYE70650.1"/>
    <property type="molecule type" value="Genomic_DNA"/>
</dbReference>
<keyword evidence="2" id="KW-0813">Transport</keyword>
<name>A0A7Y9LBH3_9ACTN</name>
<evidence type="ECO:0000313" key="4">
    <source>
        <dbReference type="EMBL" id="NYE70650.1"/>
    </source>
</evidence>
<dbReference type="GO" id="GO:0042956">
    <property type="term" value="P:maltodextrin transmembrane transport"/>
    <property type="evidence" value="ECO:0007669"/>
    <property type="project" value="TreeGrafter"/>
</dbReference>
<sequence length="451" mass="49845">MMNRRGFLTSAGAAGLAVAGGSVLSGCTRPERGENEILVWGVGGSTRQYETQVVDAFRQERPDVKITVNNVPSSGTGDATQVITAVRAGTAPDLWWMDRFSGAQYAALGLLEPIDDLIEKYEDDDLRDQYLPFAMNELKLNGKTYGLPTSTDTRVLYFNKKVLRESGIDLDELDPANGAPTVARLDELSDQLIKTDGRGNYAQLGLIPWADQGSGYLFALGNGASFFDDETCGIDLTAQPILDAYVYLDQWTREKDYNRVDAFKATYEPPNHPPAQTSFLGQQQGFVIQTNNYRTSVKKYAPDLELGYTNLPVFDPNDPIYTWSGGFSLVMPKGSSKSKAAWDFMKFYAGRQGQSIMIPQTGELPTYRDLLGDQAFADAKFFIDQLSYSTSRPPFPVSQVWWEAMFAAQESIKLGSASPIEALRVAQARVAPQMQLYCPFRMPEGYGKTGI</sequence>
<dbReference type="Gene3D" id="3.40.190.10">
    <property type="entry name" value="Periplasmic binding protein-like II"/>
    <property type="match status" value="1"/>
</dbReference>
<protein>
    <submittedName>
        <fullName evidence="4">Multiple sugar transport system substrate-binding protein</fullName>
    </submittedName>
</protein>
<dbReference type="Pfam" id="PF01547">
    <property type="entry name" value="SBP_bac_1"/>
    <property type="match status" value="1"/>
</dbReference>
<dbReference type="PROSITE" id="PS51257">
    <property type="entry name" value="PROKAR_LIPOPROTEIN"/>
    <property type="match status" value="1"/>
</dbReference>
<dbReference type="SUPFAM" id="SSF53850">
    <property type="entry name" value="Periplasmic binding protein-like II"/>
    <property type="match status" value="1"/>
</dbReference>
<evidence type="ECO:0000313" key="5">
    <source>
        <dbReference type="Proteomes" id="UP000569914"/>
    </source>
</evidence>
<evidence type="ECO:0000256" key="3">
    <source>
        <dbReference type="ARBA" id="ARBA00022729"/>
    </source>
</evidence>
<accession>A0A7Y9LBH3</accession>
<keyword evidence="5" id="KW-1185">Reference proteome</keyword>
<dbReference type="PROSITE" id="PS51318">
    <property type="entry name" value="TAT"/>
    <property type="match status" value="1"/>
</dbReference>
<organism evidence="4 5">
    <name type="scientific">Microlunatus parietis</name>
    <dbReference type="NCBI Taxonomy" id="682979"/>
    <lineage>
        <taxon>Bacteria</taxon>
        <taxon>Bacillati</taxon>
        <taxon>Actinomycetota</taxon>
        <taxon>Actinomycetes</taxon>
        <taxon>Propionibacteriales</taxon>
        <taxon>Propionibacteriaceae</taxon>
        <taxon>Microlunatus</taxon>
    </lineage>
</organism>